<reference evidence="1 2" key="2">
    <citation type="submission" date="2007-08" db="EMBL/GenBank/DDBJ databases">
        <authorList>
            <person name="Fulton L."/>
            <person name="Clifton S."/>
            <person name="Fulton B."/>
            <person name="Xu J."/>
            <person name="Minx P."/>
            <person name="Pepin K.H."/>
            <person name="Johnson M."/>
            <person name="Thiruvilangam P."/>
            <person name="Bhonagiri V."/>
            <person name="Nash W.E."/>
            <person name="Wang C."/>
            <person name="Mardis E.R."/>
            <person name="Wilson R.K."/>
        </authorList>
    </citation>
    <scope>NUCLEOTIDE SEQUENCE [LARGE SCALE GENOMIC DNA]</scope>
    <source>
        <strain evidence="1 2">DSM 753</strain>
    </source>
</reference>
<evidence type="ECO:0000313" key="2">
    <source>
        <dbReference type="Proteomes" id="UP000003490"/>
    </source>
</evidence>
<organism evidence="1 2">
    <name type="scientific">[Clostridium] leptum DSM 753</name>
    <dbReference type="NCBI Taxonomy" id="428125"/>
    <lineage>
        <taxon>Bacteria</taxon>
        <taxon>Bacillati</taxon>
        <taxon>Bacillota</taxon>
        <taxon>Clostridia</taxon>
        <taxon>Eubacteriales</taxon>
        <taxon>Oscillospiraceae</taxon>
        <taxon>Oscillospiraceae incertae sedis</taxon>
    </lineage>
</organism>
<dbReference type="EMBL" id="ABCB02000021">
    <property type="protein sequence ID" value="EDO59585.1"/>
    <property type="molecule type" value="Genomic_DNA"/>
</dbReference>
<dbReference type="AlphaFoldDB" id="A7VYF8"/>
<name>A7VYF8_9FIRM</name>
<evidence type="ECO:0000313" key="1">
    <source>
        <dbReference type="EMBL" id="EDO59585.1"/>
    </source>
</evidence>
<dbReference type="Proteomes" id="UP000003490">
    <property type="component" value="Unassembled WGS sequence"/>
</dbReference>
<accession>A7VYF8</accession>
<proteinExistence type="predicted"/>
<gene>
    <name evidence="1" type="ORF">CLOLEP_03635</name>
</gene>
<sequence>MRFHNIPHFQLLLYLVIIPQNSGKGYGSLTVFHGNAPVAQSAEEQLGKGWQRKPP</sequence>
<reference evidence="1 2" key="1">
    <citation type="submission" date="2007-08" db="EMBL/GenBank/DDBJ databases">
        <title>Draft genome sequence of Clostridium leptum (DSM 753).</title>
        <authorList>
            <person name="Sudarsanam P."/>
            <person name="Ley R."/>
            <person name="Guruge J."/>
            <person name="Turnbaugh P.J."/>
            <person name="Mahowald M."/>
            <person name="Liep D."/>
            <person name="Gordon J."/>
        </authorList>
    </citation>
    <scope>NUCLEOTIDE SEQUENCE [LARGE SCALE GENOMIC DNA]</scope>
    <source>
        <strain evidence="1 2">DSM 753</strain>
    </source>
</reference>
<comment type="caution">
    <text evidence="1">The sequence shown here is derived from an EMBL/GenBank/DDBJ whole genome shotgun (WGS) entry which is preliminary data.</text>
</comment>
<protein>
    <submittedName>
        <fullName evidence="1">Uncharacterized protein</fullName>
    </submittedName>
</protein>
<dbReference type="HOGENOM" id="CLU_3024010_0_0_9"/>